<dbReference type="Proteomes" id="UP000245086">
    <property type="component" value="Unassembled WGS sequence"/>
</dbReference>
<proteinExistence type="predicted"/>
<evidence type="ECO:0000256" key="1">
    <source>
        <dbReference type="SAM" id="SignalP"/>
    </source>
</evidence>
<reference evidence="2 3" key="1">
    <citation type="journal article" date="2018" name="Genome Announc.">
        <title>Draft Genome Sequence of "Candidatus Phycosocius bacilliformis," an Alphaproteobacterial Ectosymbiont of the Hydrocarbon-Producing Green Alga Botryococcus braunii.</title>
        <authorList>
            <person name="Tanabe Y."/>
            <person name="Yamaguchi H."/>
            <person name="Watanabe M.M."/>
        </authorList>
    </citation>
    <scope>NUCLEOTIDE SEQUENCE [LARGE SCALE GENOMIC DNA]</scope>
    <source>
        <strain evidence="2 3">BOTRYCO-2</strain>
    </source>
</reference>
<sequence length="322" mass="34049">MKQHIGVRLGQRLACALVGVACLMPSLRAQASDQDKVEAGNMAMGPLVMANVPATRPAIAPAMTTLAPPEAALFDMGAAAARYRAFVGEARRLTSLRALSRENVEGALIMTARLSATELSEGAAAYGVMAAAAYPPFAASLQTARDLLGPDVVVERLTQDPDGFLRQIAGARQAALIGSGVMADSLAALDRAGHYLGEAAYGVQKEAWSQQEIDPQMLLAAYRAAATSPVSLAALTSTDMPEQAADTPLPSRLIVAAAFHALGEDGRATRLIARPAGRMCMTRAQLNVRQCLAASRYPYEHVFCLARHSFEESASCLHDTMR</sequence>
<evidence type="ECO:0000313" key="2">
    <source>
        <dbReference type="EMBL" id="GBF58467.1"/>
    </source>
</evidence>
<comment type="caution">
    <text evidence="2">The sequence shown here is derived from an EMBL/GenBank/DDBJ whole genome shotgun (WGS) entry which is preliminary data.</text>
</comment>
<protein>
    <submittedName>
        <fullName evidence="2">Uncharacterized protein</fullName>
    </submittedName>
</protein>
<dbReference type="EMBL" id="BFBR01000006">
    <property type="protein sequence ID" value="GBF58467.1"/>
    <property type="molecule type" value="Genomic_DNA"/>
</dbReference>
<gene>
    <name evidence="2" type="ORF">PbB2_02152</name>
</gene>
<evidence type="ECO:0000313" key="3">
    <source>
        <dbReference type="Proteomes" id="UP000245086"/>
    </source>
</evidence>
<dbReference type="AlphaFoldDB" id="A0A2P2EBM0"/>
<organism evidence="2 3">
    <name type="scientific">Candidatus Phycosocius bacilliformis</name>
    <dbReference type="NCBI Taxonomy" id="1445552"/>
    <lineage>
        <taxon>Bacteria</taxon>
        <taxon>Pseudomonadati</taxon>
        <taxon>Pseudomonadota</taxon>
        <taxon>Alphaproteobacteria</taxon>
        <taxon>Caulobacterales</taxon>
        <taxon>Caulobacterales incertae sedis</taxon>
        <taxon>Candidatus Phycosocius</taxon>
    </lineage>
</organism>
<name>A0A2P2EBM0_9PROT</name>
<feature type="signal peptide" evidence="1">
    <location>
        <begin position="1"/>
        <end position="31"/>
    </location>
</feature>
<accession>A0A2P2EBM0</accession>
<feature type="chain" id="PRO_5015145882" evidence="1">
    <location>
        <begin position="32"/>
        <end position="322"/>
    </location>
</feature>
<keyword evidence="3" id="KW-1185">Reference proteome</keyword>
<keyword evidence="1" id="KW-0732">Signal</keyword>